<protein>
    <submittedName>
        <fullName evidence="1">Uncharacterized protein</fullName>
    </submittedName>
</protein>
<name>A0A2T3ARQ3_AMORE</name>
<gene>
    <name evidence="1" type="ORF">M430DRAFT_45156</name>
</gene>
<sequence>MSIGKIWNSLASASVENSLSLVQLNFDFTFLKTDAPLEYRTIGQAMSNNRRFNAEKGASHRTAMKLGWLFGEVIPKTPELLKAYGRRVSEILQKPGINPTGSEADGPFREYVGADCTSLWAAATSGFPALGVHLLACMLARAWDAQTATAIWSELVEKRRLEIFNNVGQGSVSIESQAAAQQEFLRKELEEWDASARAWLSQADRALTVQRDQYLLIVKNVSLSTGNTKDPYPNVLAAWTNAMTALENHLKGISQQISDGSVLYAISAWHLYPDLVHFGDGVRKVAFSDLLFTKPATMTLGLTEVATTQENRGTHWSLALSHLRSYGDPVSVESVEDRTRATISQFQVVILGSVLEAWRVGIHERLDAIRWIHELWTYLQRTAPITQAEMRSSGHTSWLAGLAEAADIVLSATGSDLEQYQDFLGHAEYWGTNFLLDDDQQIQALQPYFGLCNPMVMAALQEPLDVEAGIELLRQLAKNMGLRDQDAIICYSDRSSEYHEYCTAVPHSDPLGGSSHARWIKLGTKSGPVNAHEFCQHKCHKEETTQASEVDLDHRMNMIQARGEACYVLGEGSLHEETVPLPGGPHKKAQFLIWEHSVPLFRSDWTCNNSPTSIRVADKPCTCLAIPEGLPPLDHEARTPDVTFTRYLGTRVVESEERRDYFELYIRTTSTTTSSQRSSYGRKLIAATSLIEQPSHGSQWLKSHCPQPNRVWDYIQSLAIPFRRNLQRQLVMREGVPTPDGLDWQFSHGRTANLMNNIIAPPPRQWVRSLELLGVVAEVYKGLPGATISLGVLDYPLCEGYWTALDNVTRLANVQPRRKRELLHGSGELLREMGREELFSCIAMMETGVSNIQPESLKEVVAMSASNSIFVASSLLSDPYDLVPAKNIRHIVGNVGFAGLNLMHAPAGELKISRPVNQVQKISRSNFDAKRENHFHGSSLHLWFTGERLPLVTVGRDTTNQGIFYLESVVSLWDNGKHIADLDMLRIEREDVTRITLNCSCAVPKLLPDNKDIRCLDSWQDVILSPRRMGILRAHGNWYVRLAAVVLLLQQQRGHSVGVLSPETLCWRCLESHFEEPEPHMPQILVD</sequence>
<evidence type="ECO:0000313" key="2">
    <source>
        <dbReference type="Proteomes" id="UP000241818"/>
    </source>
</evidence>
<dbReference type="GeneID" id="36575826"/>
<dbReference type="OrthoDB" id="5354164at2759"/>
<accession>A0A2T3ARQ3</accession>
<proteinExistence type="predicted"/>
<keyword evidence="2" id="KW-1185">Reference proteome</keyword>
<dbReference type="RefSeq" id="XP_024717331.1">
    <property type="nucleotide sequence ID" value="XM_024867745.1"/>
</dbReference>
<dbReference type="AlphaFoldDB" id="A0A2T3ARQ3"/>
<dbReference type="Proteomes" id="UP000241818">
    <property type="component" value="Unassembled WGS sequence"/>
</dbReference>
<reference evidence="1 2" key="1">
    <citation type="journal article" date="2018" name="New Phytol.">
        <title>Comparative genomics and transcriptomics depict ericoid mycorrhizal fungi as versatile saprotrophs and plant mutualists.</title>
        <authorList>
            <person name="Martino E."/>
            <person name="Morin E."/>
            <person name="Grelet G.A."/>
            <person name="Kuo A."/>
            <person name="Kohler A."/>
            <person name="Daghino S."/>
            <person name="Barry K.W."/>
            <person name="Cichocki N."/>
            <person name="Clum A."/>
            <person name="Dockter R.B."/>
            <person name="Hainaut M."/>
            <person name="Kuo R.C."/>
            <person name="LaButti K."/>
            <person name="Lindahl B.D."/>
            <person name="Lindquist E.A."/>
            <person name="Lipzen A."/>
            <person name="Khouja H.R."/>
            <person name="Magnuson J."/>
            <person name="Murat C."/>
            <person name="Ohm R.A."/>
            <person name="Singer S.W."/>
            <person name="Spatafora J.W."/>
            <person name="Wang M."/>
            <person name="Veneault-Fourrey C."/>
            <person name="Henrissat B."/>
            <person name="Grigoriev I.V."/>
            <person name="Martin F.M."/>
            <person name="Perotto S."/>
        </authorList>
    </citation>
    <scope>NUCLEOTIDE SEQUENCE [LARGE SCALE GENOMIC DNA]</scope>
    <source>
        <strain evidence="1 2">ATCC 22711</strain>
    </source>
</reference>
<organism evidence="1 2">
    <name type="scientific">Amorphotheca resinae ATCC 22711</name>
    <dbReference type="NCBI Taxonomy" id="857342"/>
    <lineage>
        <taxon>Eukaryota</taxon>
        <taxon>Fungi</taxon>
        <taxon>Dikarya</taxon>
        <taxon>Ascomycota</taxon>
        <taxon>Pezizomycotina</taxon>
        <taxon>Leotiomycetes</taxon>
        <taxon>Helotiales</taxon>
        <taxon>Amorphothecaceae</taxon>
        <taxon>Amorphotheca</taxon>
    </lineage>
</organism>
<dbReference type="EMBL" id="KZ679017">
    <property type="protein sequence ID" value="PSS09033.1"/>
    <property type="molecule type" value="Genomic_DNA"/>
</dbReference>
<dbReference type="InParanoid" id="A0A2T3ARQ3"/>
<evidence type="ECO:0000313" key="1">
    <source>
        <dbReference type="EMBL" id="PSS09033.1"/>
    </source>
</evidence>